<dbReference type="PANTHER" id="PTHR33508">
    <property type="entry name" value="UPF0056 MEMBRANE PROTEIN YHCE"/>
    <property type="match status" value="1"/>
</dbReference>
<keyword evidence="7 8" id="KW-0472">Membrane</keyword>
<protein>
    <recommendedName>
        <fullName evidence="8">UPF0056 membrane protein</fullName>
    </recommendedName>
</protein>
<feature type="transmembrane region" description="Helical" evidence="8">
    <location>
        <begin position="78"/>
        <end position="95"/>
    </location>
</feature>
<name>A0ABY2AMA3_9GAMM</name>
<dbReference type="Proteomes" id="UP000292554">
    <property type="component" value="Unassembled WGS sequence"/>
</dbReference>
<keyword evidence="10" id="KW-1185">Reference proteome</keyword>
<dbReference type="EMBL" id="SJXE01000007">
    <property type="protein sequence ID" value="TCI02441.1"/>
    <property type="molecule type" value="Genomic_DNA"/>
</dbReference>
<evidence type="ECO:0000256" key="6">
    <source>
        <dbReference type="ARBA" id="ARBA00022989"/>
    </source>
</evidence>
<evidence type="ECO:0000256" key="3">
    <source>
        <dbReference type="ARBA" id="ARBA00022475"/>
    </source>
</evidence>
<reference evidence="9 10" key="1">
    <citation type="submission" date="2019-02" db="EMBL/GenBank/DDBJ databases">
        <title>Corallincola luteus sp. nov., a marine bacterium isolated from surface sediment of Bohai Sea in China.</title>
        <authorList>
            <person name="Ren Q."/>
        </authorList>
    </citation>
    <scope>NUCLEOTIDE SEQUENCE [LARGE SCALE GENOMIC DNA]</scope>
    <source>
        <strain evidence="9 10">DASS28</strain>
    </source>
</reference>
<feature type="transmembrane region" description="Helical" evidence="8">
    <location>
        <begin position="51"/>
        <end position="71"/>
    </location>
</feature>
<dbReference type="NCBIfam" id="NF008228">
    <property type="entry name" value="PRK10995.1"/>
    <property type="match status" value="1"/>
</dbReference>
<organism evidence="9 10">
    <name type="scientific">Corallincola luteus</name>
    <dbReference type="NCBI Taxonomy" id="1775177"/>
    <lineage>
        <taxon>Bacteria</taxon>
        <taxon>Pseudomonadati</taxon>
        <taxon>Pseudomonadota</taxon>
        <taxon>Gammaproteobacteria</taxon>
        <taxon>Alteromonadales</taxon>
        <taxon>Psychromonadaceae</taxon>
        <taxon>Corallincola</taxon>
    </lineage>
</organism>
<evidence type="ECO:0000256" key="5">
    <source>
        <dbReference type="ARBA" id="ARBA00022692"/>
    </source>
</evidence>
<evidence type="ECO:0000256" key="2">
    <source>
        <dbReference type="ARBA" id="ARBA00009784"/>
    </source>
</evidence>
<dbReference type="RefSeq" id="WP_131416333.1">
    <property type="nucleotide sequence ID" value="NZ_SJXE01000007.1"/>
</dbReference>
<gene>
    <name evidence="9" type="ORF">EZV61_13875</name>
</gene>
<feature type="transmembrane region" description="Helical" evidence="8">
    <location>
        <begin position="184"/>
        <end position="205"/>
    </location>
</feature>
<sequence length="215" mass="22487">MQLDVILTMAGLTLLGLLPMVNPPTSATLLLGYSKGKSKAYMSQTAKSASLILFCALTTTFFIGSSILELFNISMPSLRLGGGLIIGAIGFKMLFPSDEVKPKADNEDSIAFVPLTIPSMCGPGTMALVISGASEIAALSDDVSKLSIYGGVLAGFVGVALVAFFVLSMAYPMLKLLGKSGIDAFSRIMGFILICMGAQFCVNGLTEVYQGMQLA</sequence>
<evidence type="ECO:0000256" key="8">
    <source>
        <dbReference type="RuleBase" id="RU362048"/>
    </source>
</evidence>
<evidence type="ECO:0000256" key="4">
    <source>
        <dbReference type="ARBA" id="ARBA00022519"/>
    </source>
</evidence>
<dbReference type="PANTHER" id="PTHR33508:SF2">
    <property type="entry name" value="UPF0056 INNER MEMBRANE PROTEIN MARC"/>
    <property type="match status" value="1"/>
</dbReference>
<evidence type="ECO:0000313" key="10">
    <source>
        <dbReference type="Proteomes" id="UP000292554"/>
    </source>
</evidence>
<comment type="caution">
    <text evidence="9">The sequence shown here is derived from an EMBL/GenBank/DDBJ whole genome shotgun (WGS) entry which is preliminary data.</text>
</comment>
<comment type="caution">
    <text evidence="8">Lacks conserved residue(s) required for the propagation of feature annotation.</text>
</comment>
<accession>A0ABY2AMA3</accession>
<evidence type="ECO:0000256" key="7">
    <source>
        <dbReference type="ARBA" id="ARBA00023136"/>
    </source>
</evidence>
<comment type="similarity">
    <text evidence="2 8">Belongs to the UPF0056 (MarC) family.</text>
</comment>
<keyword evidence="5 8" id="KW-0812">Transmembrane</keyword>
<evidence type="ECO:0000256" key="1">
    <source>
        <dbReference type="ARBA" id="ARBA00004429"/>
    </source>
</evidence>
<proteinExistence type="inferred from homology"/>
<dbReference type="InterPro" id="IPR002771">
    <property type="entry name" value="Multi_antbiot-R_MarC"/>
</dbReference>
<dbReference type="Pfam" id="PF01914">
    <property type="entry name" value="MarC"/>
    <property type="match status" value="1"/>
</dbReference>
<evidence type="ECO:0000313" key="9">
    <source>
        <dbReference type="EMBL" id="TCI02441.1"/>
    </source>
</evidence>
<keyword evidence="6 8" id="KW-1133">Transmembrane helix</keyword>
<keyword evidence="3" id="KW-1003">Cell membrane</keyword>
<comment type="subcellular location">
    <subcellularLocation>
        <location evidence="1">Cell inner membrane</location>
        <topology evidence="1">Multi-pass membrane protein</topology>
    </subcellularLocation>
    <subcellularLocation>
        <location evidence="8">Cell membrane</location>
        <topology evidence="8">Multi-pass membrane protein</topology>
    </subcellularLocation>
</comment>
<feature type="transmembrane region" description="Helical" evidence="8">
    <location>
        <begin position="148"/>
        <end position="172"/>
    </location>
</feature>
<keyword evidence="4" id="KW-0997">Cell inner membrane</keyword>